<dbReference type="InterPro" id="IPR017853">
    <property type="entry name" value="GH"/>
</dbReference>
<dbReference type="SUPFAM" id="SSF51445">
    <property type="entry name" value="(Trans)glycosidases"/>
    <property type="match status" value="1"/>
</dbReference>
<dbReference type="PROSITE" id="PS51257">
    <property type="entry name" value="PROKAR_LIPOPROTEIN"/>
    <property type="match status" value="1"/>
</dbReference>
<gene>
    <name evidence="5" type="ORF">CWS31_001500</name>
</gene>
<accession>A0ABY3N158</accession>
<dbReference type="RefSeq" id="WP_148747666.1">
    <property type="nucleotide sequence ID" value="NZ_PJAI02000001.1"/>
</dbReference>
<dbReference type="Gene3D" id="3.20.20.80">
    <property type="entry name" value="Glycosidases"/>
    <property type="match status" value="1"/>
</dbReference>
<comment type="caution">
    <text evidence="5">The sequence shown here is derived from an EMBL/GenBank/DDBJ whole genome shotgun (WGS) entry which is preliminary data.</text>
</comment>
<dbReference type="EMBL" id="PJAI02000001">
    <property type="protein sequence ID" value="TYK67228.1"/>
    <property type="molecule type" value="Genomic_DNA"/>
</dbReference>
<evidence type="ECO:0000256" key="2">
    <source>
        <dbReference type="SAM" id="SignalP"/>
    </source>
</evidence>
<feature type="chain" id="PRO_5047232883" description="Agarase" evidence="2">
    <location>
        <begin position="29"/>
        <end position="815"/>
    </location>
</feature>
<evidence type="ECO:0000256" key="1">
    <source>
        <dbReference type="SAM" id="MobiDB-lite"/>
    </source>
</evidence>
<keyword evidence="2" id="KW-0732">Signal</keyword>
<name>A0ABY3N158_9GAMM</name>
<feature type="compositionally biased region" description="Low complexity" evidence="1">
    <location>
        <begin position="37"/>
        <end position="55"/>
    </location>
</feature>
<dbReference type="Proteomes" id="UP000815846">
    <property type="component" value="Unassembled WGS sequence"/>
</dbReference>
<dbReference type="Gene3D" id="2.60.120.1200">
    <property type="match status" value="1"/>
</dbReference>
<evidence type="ECO:0008006" key="7">
    <source>
        <dbReference type="Google" id="ProtNLM"/>
    </source>
</evidence>
<feature type="domain" description="Porphyranase beta-sandwich" evidence="4">
    <location>
        <begin position="593"/>
        <end position="696"/>
    </location>
</feature>
<feature type="signal peptide" evidence="2">
    <location>
        <begin position="1"/>
        <end position="28"/>
    </location>
</feature>
<evidence type="ECO:0000259" key="3">
    <source>
        <dbReference type="Pfam" id="PF18040"/>
    </source>
</evidence>
<evidence type="ECO:0000313" key="6">
    <source>
        <dbReference type="Proteomes" id="UP000815846"/>
    </source>
</evidence>
<feature type="region of interest" description="Disordered" evidence="1">
    <location>
        <begin position="30"/>
        <end position="57"/>
    </location>
</feature>
<dbReference type="Pfam" id="PF18040">
    <property type="entry name" value="BPA_C"/>
    <property type="match status" value="1"/>
</dbReference>
<dbReference type="Pfam" id="PF18206">
    <property type="entry name" value="Porphyrn_cat_1"/>
    <property type="match status" value="1"/>
</dbReference>
<proteinExistence type="predicted"/>
<reference evidence="5 6" key="1">
    <citation type="submission" date="2019-08" db="EMBL/GenBank/DDBJ databases">
        <title>Microbe sample from Colwellia echini.</title>
        <authorList>
            <person name="Christiansen L."/>
            <person name="Pathiraja D."/>
            <person name="Schultz-Johansen M."/>
            <person name="Choi I.-G."/>
            <person name="Stougaard P."/>
        </authorList>
    </citation>
    <scope>NUCLEOTIDE SEQUENCE [LARGE SCALE GENOMIC DNA]</scope>
    <source>
        <strain evidence="5 6">A3</strain>
    </source>
</reference>
<dbReference type="InterPro" id="IPR041224">
    <property type="entry name" value="BPA_C"/>
</dbReference>
<protein>
    <recommendedName>
        <fullName evidence="7">Agarase</fullName>
    </recommendedName>
</protein>
<feature type="domain" description="Beta-porphyranase A C-terminal" evidence="3">
    <location>
        <begin position="705"/>
        <end position="805"/>
    </location>
</feature>
<organism evidence="5 6">
    <name type="scientific">Colwellia echini</name>
    <dbReference type="NCBI Taxonomy" id="1982103"/>
    <lineage>
        <taxon>Bacteria</taxon>
        <taxon>Pseudomonadati</taxon>
        <taxon>Pseudomonadota</taxon>
        <taxon>Gammaproteobacteria</taxon>
        <taxon>Alteromonadales</taxon>
        <taxon>Colwelliaceae</taxon>
        <taxon>Colwellia</taxon>
    </lineage>
</organism>
<sequence>MITTIKNKKKTSYAVASLLVLTISSCGGSDDEPLAPTVPDTTQPDPTTPETDTTPNMFSFTSMNNVALNSVITSDEITISGINAAANITITGGEYSINNTNFTASSGTISDGDKIQIKITSSAEAETLSTAQLTIGGVSATFSITTKAAGAFTGINVDINFDTKHSVGGIETFDRQKFITIHSSPSENDWGENDVHTQNAPNEDPNLMVNFVTNNDVYFGRNTGSIGWALRNVSEDSNKPGFIDESTATTVGGNFRWTYANATTKKHTDARLPQIKARSLDMIHGGQQHPYWPEGTPISPLAGDAWSFSQTDTESEPLGTATGHYMAQFLSKFFSNTDTDGYEPKPKYFEIMNEPLYDLTTVRNPIDDDYVSPLEVFEFHNTTKAEIRKIAENDDIAVGGYTVAFPDFDKDNFQRWEDRDKLFIDTSGAAMDFYSIHLYDFPCLSNTEKYRSGSNVEATMDMMENYSHIAVGEMKPYVISEYGAANHCERSIGWTPKKDTLVMRATNKMLMSFLERPDVIAKTIPFIVVKAEWGRTTQNGQSIPYGPRLMVQKFERTGVSTETEWVYSDIELFYNLWSEVNGTRVDTWSSDLDIQVDAYVDGDDAYIILNNLEFDETEVNLHAFGIDTANISAVNMKHLKTDDWESSLVESNQTSLPDSVTIDGEGTIVIKVTYNTDITIDQTNDEVKYYSGDFKQAITANTAITFNINDVTVGDNGEAILRLGIGRDHGKSLTPTVLVNTTEVSVPVDFRGYDQEMGNVNRGRDNYFGVIEIPVSLSALQADNTITVTFSDTGGFVSTAALQVFNTSRALSRSK</sequence>
<evidence type="ECO:0000259" key="4">
    <source>
        <dbReference type="Pfam" id="PF18206"/>
    </source>
</evidence>
<dbReference type="CDD" id="cd21510">
    <property type="entry name" value="agarase_cat"/>
    <property type="match status" value="1"/>
</dbReference>
<evidence type="ECO:0000313" key="5">
    <source>
        <dbReference type="EMBL" id="TYK67228.1"/>
    </source>
</evidence>
<dbReference type="InterPro" id="IPR040527">
    <property type="entry name" value="Beta-sand_Porphyrn"/>
</dbReference>
<keyword evidence="6" id="KW-1185">Reference proteome</keyword>